<keyword evidence="1 3" id="KW-0378">Hydrolase</keyword>
<comment type="caution">
    <text evidence="3">The sequence shown here is derived from an EMBL/GenBank/DDBJ whole genome shotgun (WGS) entry which is preliminary data.</text>
</comment>
<evidence type="ECO:0000259" key="2">
    <source>
        <dbReference type="Pfam" id="PF07859"/>
    </source>
</evidence>
<dbReference type="EMBL" id="JASGBQ010000001">
    <property type="protein sequence ID" value="MDI9241012.1"/>
    <property type="molecule type" value="Genomic_DNA"/>
</dbReference>
<accession>A0AAP4B8Z5</accession>
<feature type="domain" description="Alpha/beta hydrolase fold-3" evidence="2">
    <location>
        <begin position="73"/>
        <end position="272"/>
    </location>
</feature>
<keyword evidence="4" id="KW-1185">Reference proteome</keyword>
<reference evidence="3 4" key="1">
    <citation type="submission" date="2023-05" db="EMBL/GenBank/DDBJ databases">
        <title>[ruminococcus] sp. nov., isolated from a pig farm feces dump.</title>
        <authorList>
            <person name="Chang Y.-H."/>
        </authorList>
    </citation>
    <scope>NUCLEOTIDE SEQUENCE [LARGE SCALE GENOMIC DNA]</scope>
    <source>
        <strain evidence="3 4">YH-rum2234</strain>
    </source>
</reference>
<dbReference type="GO" id="GO:0016787">
    <property type="term" value="F:hydrolase activity"/>
    <property type="evidence" value="ECO:0007669"/>
    <property type="project" value="UniProtKB-KW"/>
</dbReference>
<dbReference type="InterPro" id="IPR013094">
    <property type="entry name" value="AB_hydrolase_3"/>
</dbReference>
<dbReference type="Gene3D" id="3.40.50.1820">
    <property type="entry name" value="alpha/beta hydrolase"/>
    <property type="match status" value="1"/>
</dbReference>
<protein>
    <submittedName>
        <fullName evidence="3">Alpha/beta hydrolase</fullName>
    </submittedName>
</protein>
<evidence type="ECO:0000256" key="1">
    <source>
        <dbReference type="ARBA" id="ARBA00022801"/>
    </source>
</evidence>
<dbReference type="AlphaFoldDB" id="A0AAP4B8Z5"/>
<dbReference type="InterPro" id="IPR029058">
    <property type="entry name" value="AB_hydrolase_fold"/>
</dbReference>
<organism evidence="3 4">
    <name type="scientific">Fusibacillus kribbianus</name>
    <dbReference type="NCBI Taxonomy" id="3044208"/>
    <lineage>
        <taxon>Bacteria</taxon>
        <taxon>Bacillati</taxon>
        <taxon>Bacillota</taxon>
        <taxon>Clostridia</taxon>
        <taxon>Lachnospirales</taxon>
        <taxon>Lachnospiraceae</taxon>
        <taxon>Fusibacillus</taxon>
    </lineage>
</organism>
<evidence type="ECO:0000313" key="4">
    <source>
        <dbReference type="Proteomes" id="UP001300383"/>
    </source>
</evidence>
<dbReference type="Pfam" id="PF07859">
    <property type="entry name" value="Abhydrolase_3"/>
    <property type="match status" value="1"/>
</dbReference>
<dbReference type="PANTHER" id="PTHR48081:SF8">
    <property type="entry name" value="ALPHA_BETA HYDROLASE FOLD-3 DOMAIN-CONTAINING PROTEIN-RELATED"/>
    <property type="match status" value="1"/>
</dbReference>
<dbReference type="RefSeq" id="WP_283229520.1">
    <property type="nucleotide sequence ID" value="NZ_JASGBQ010000001.1"/>
</dbReference>
<dbReference type="Proteomes" id="UP001300383">
    <property type="component" value="Unassembled WGS sequence"/>
</dbReference>
<dbReference type="InterPro" id="IPR050300">
    <property type="entry name" value="GDXG_lipolytic_enzyme"/>
</dbReference>
<proteinExistence type="predicted"/>
<name>A0AAP4B8Z5_9FIRM</name>
<evidence type="ECO:0000313" key="3">
    <source>
        <dbReference type="EMBL" id="MDI9241012.1"/>
    </source>
</evidence>
<dbReference type="SUPFAM" id="SSF53474">
    <property type="entry name" value="alpha/beta-Hydrolases"/>
    <property type="match status" value="1"/>
</dbReference>
<gene>
    <name evidence="3" type="ORF">QJ036_00785</name>
</gene>
<dbReference type="PANTHER" id="PTHR48081">
    <property type="entry name" value="AB HYDROLASE SUPERFAMILY PROTEIN C4A8.06C"/>
    <property type="match status" value="1"/>
</dbReference>
<sequence>MPSIISTISYQYKKRTNARNDLKKQLSSLSHGSLHQMTPPEIMKRKHRIQADACFGRPVYYMNFEKAGELPCVLYLHGGAFLTGLQKKHWRFISSVLSGSGYPMAVADYPLIPENTHRQILAFCLETYKTLLSRCPHGIILMGDSAGANLCMVLAQQAERKGLAKPKKLLLLSPFLDASGSNSIKNVLTPRDPVLETDSIREAALLYAGSRSLEDPLISPVFGSMEVLPEVIIWTGDNDILYADALLLKERLKEARAPYHMYTYPCMVHDWMLDLLPESRTALRQIIRTIQER</sequence>